<gene>
    <name evidence="3" type="ORF">ACFQ5J_13010</name>
</gene>
<evidence type="ECO:0000313" key="3">
    <source>
        <dbReference type="EMBL" id="MFD1486146.1"/>
    </source>
</evidence>
<evidence type="ECO:0000256" key="1">
    <source>
        <dbReference type="ARBA" id="ARBA00006056"/>
    </source>
</evidence>
<keyword evidence="2" id="KW-0560">Oxidoreductase</keyword>
<dbReference type="Gene3D" id="3.30.1370.60">
    <property type="entry name" value="Hypothetical oxidoreductase yiak, domain 2"/>
    <property type="match status" value="1"/>
</dbReference>
<comment type="caution">
    <text evidence="3">The sequence shown here is derived from an EMBL/GenBank/DDBJ whole genome shotgun (WGS) entry which is preliminary data.</text>
</comment>
<dbReference type="PANTHER" id="PTHR11091:SF0">
    <property type="entry name" value="MALATE DEHYDROGENASE"/>
    <property type="match status" value="1"/>
</dbReference>
<reference evidence="4" key="1">
    <citation type="journal article" date="2019" name="Int. J. Syst. Evol. Microbiol.">
        <title>The Global Catalogue of Microorganisms (GCM) 10K type strain sequencing project: providing services to taxonomists for standard genome sequencing and annotation.</title>
        <authorList>
            <consortium name="The Broad Institute Genomics Platform"/>
            <consortium name="The Broad Institute Genome Sequencing Center for Infectious Disease"/>
            <person name="Wu L."/>
            <person name="Ma J."/>
        </authorList>
    </citation>
    <scope>NUCLEOTIDE SEQUENCE [LARGE SCALE GENOMIC DNA]</scope>
    <source>
        <strain evidence="4">CCM 8903</strain>
    </source>
</reference>
<dbReference type="Proteomes" id="UP001597252">
    <property type="component" value="Unassembled WGS sequence"/>
</dbReference>
<dbReference type="InterPro" id="IPR036111">
    <property type="entry name" value="Mal/L-sulfo/L-lacto_DH-like_sf"/>
</dbReference>
<dbReference type="EMBL" id="JBHTON010000053">
    <property type="protein sequence ID" value="MFD1486146.1"/>
    <property type="molecule type" value="Genomic_DNA"/>
</dbReference>
<protein>
    <submittedName>
        <fullName evidence="3">Ldh family oxidoreductase</fullName>
    </submittedName>
</protein>
<name>A0ABW4EBT6_9LACO</name>
<keyword evidence="4" id="KW-1185">Reference proteome</keyword>
<dbReference type="InterPro" id="IPR043143">
    <property type="entry name" value="Mal/L-sulf/L-lact_DH-like_NADP"/>
</dbReference>
<evidence type="ECO:0000313" key="4">
    <source>
        <dbReference type="Proteomes" id="UP001597252"/>
    </source>
</evidence>
<comment type="similarity">
    <text evidence="1">Belongs to the LDH2/MDH2 oxidoreductase family.</text>
</comment>
<dbReference type="InterPro" id="IPR043144">
    <property type="entry name" value="Mal/L-sulf/L-lact_DH-like_ah"/>
</dbReference>
<dbReference type="RefSeq" id="WP_125749840.1">
    <property type="nucleotide sequence ID" value="NZ_JBHTON010000053.1"/>
</dbReference>
<accession>A0ABW4EBT6</accession>
<evidence type="ECO:0000256" key="2">
    <source>
        <dbReference type="ARBA" id="ARBA00023002"/>
    </source>
</evidence>
<dbReference type="PANTHER" id="PTHR11091">
    <property type="entry name" value="OXIDOREDUCTASE-RELATED"/>
    <property type="match status" value="1"/>
</dbReference>
<proteinExistence type="inferred from homology"/>
<dbReference type="SUPFAM" id="SSF89733">
    <property type="entry name" value="L-sulfolactate dehydrogenase-like"/>
    <property type="match status" value="1"/>
</dbReference>
<dbReference type="Gene3D" id="1.10.1530.10">
    <property type="match status" value="1"/>
</dbReference>
<organism evidence="3 4">
    <name type="scientific">Lacticaseibacillus baoqingensis</name>
    <dbReference type="NCBI Taxonomy" id="2486013"/>
    <lineage>
        <taxon>Bacteria</taxon>
        <taxon>Bacillati</taxon>
        <taxon>Bacillota</taxon>
        <taxon>Bacilli</taxon>
        <taxon>Lactobacillales</taxon>
        <taxon>Lactobacillaceae</taxon>
        <taxon>Lacticaseibacillus</taxon>
    </lineage>
</organism>
<sequence>MEKRYDSQVVTAWVQAIFAAWGFNAADSQTIAQTIIDTDLHGIASHGVQRVQMYDRFLRWGRIKQTAAPAVVHETDISAVVDGHFAMGQLVGIYSMNLAIQKAKQHGFGIVATRNSNHYGVAGYYANLAADAGLIGFSSTNTGPGMIPTNALKGFLGTDPIGFAMPATPHHFIFDVATTTVPQGKVELYLKEGKDLPALWVAKDGQTPVYSHDATVLAGLRDAQSTVGLVPLGGISEFTGSHKGYGLAMIVEIFTGILAQGNVSHEISDQDPTAGICQSYIALDPSLFGDKAAIYQRFSAYLEALRALPAVPGKRVYVHGDKEAAAYTDRIRHGLKIDAQTYSELVAISKRLGVDYQPYLDAFN</sequence>
<dbReference type="Pfam" id="PF02615">
    <property type="entry name" value="Ldh_2"/>
    <property type="match status" value="1"/>
</dbReference>
<dbReference type="InterPro" id="IPR003767">
    <property type="entry name" value="Malate/L-lactate_DH-like"/>
</dbReference>